<evidence type="ECO:0000259" key="16">
    <source>
        <dbReference type="PROSITE" id="PS50112"/>
    </source>
</evidence>
<dbReference type="AlphaFoldDB" id="A0A3P3F4Q3"/>
<keyword evidence="4" id="KW-1003">Cell membrane</keyword>
<dbReference type="SMART" id="SM00388">
    <property type="entry name" value="HisKA"/>
    <property type="match status" value="1"/>
</dbReference>
<dbReference type="SMART" id="SM00091">
    <property type="entry name" value="PAS"/>
    <property type="match status" value="1"/>
</dbReference>
<reference evidence="19 20" key="2">
    <citation type="submission" date="2018-12" db="EMBL/GenBank/DDBJ databases">
        <title>The genome sequences of strain 502.</title>
        <authorList>
            <person name="Gao J."/>
            <person name="Sun J."/>
        </authorList>
    </citation>
    <scope>NUCLEOTIDE SEQUENCE [LARGE SCALE GENOMIC DNA]</scope>
    <source>
        <strain evidence="19 20">502</strain>
    </source>
</reference>
<keyword evidence="7 14" id="KW-0812">Transmembrane</keyword>
<dbReference type="InterPro" id="IPR000700">
    <property type="entry name" value="PAS-assoc_C"/>
</dbReference>
<dbReference type="InterPro" id="IPR035965">
    <property type="entry name" value="PAS-like_dom_sf"/>
</dbReference>
<dbReference type="Proteomes" id="UP000271137">
    <property type="component" value="Unassembled WGS sequence"/>
</dbReference>
<keyword evidence="11 14" id="KW-1133">Transmembrane helix</keyword>
<evidence type="ECO:0000313" key="20">
    <source>
        <dbReference type="Proteomes" id="UP000271137"/>
    </source>
</evidence>
<accession>A0A3P3F4Q3</accession>
<sequence length="726" mass="80229">MPPLPPLPPETPTARSRRGRWRALLAWAAAAAVALLLIGAAGQWAAAREASFQADSIRRAMEVHALGLRDAAGKYGYLPRTAGMHPDVFDVLAHPRDPAAQQRANRYIEEVNRHAGSDALYLIDLQGVTLAASNWDTPQSFVGESYANRPYFIDARAGRNGLFYGVGQTTGEPGLFMSAPVRAEAGAVLGVLTVKISLRQLQEAWTFAREPILLTDARGIVFLSSVPAWMYQATRPLAAADLDRMKREQQYGARTGFSPLPWTVEREEGQPGYLVRTDIGGKARRFLALDEPLPDLGWTLTVMADHAEVTRARERTWMLGLLCAGVLLLGGLYWQLRERRFAEQRDARRDLELRVRERTHALDEAHAFRKAMEDSLLVGMRARDLEGRIIYVNPAFCEMTGYGADELLGRLPPYPYWHPDDVAQHWLHYQAMMSGQPARSGFESRLRHRDGHEVITMVYTAPLIDADGRHSGWMSSVVDITEQKRAELRQRQNDEQLQHAQRLASLGEMASTLAHELNQPLMALSNFASAAKAFAEQGNQALLASSLDETVAQARRSAEIVRRIRGFVRQRTAGTEDCAVAALVTNALALLQGEMRLRQARAEVRIAPSLPPVRGDRVLLEQVLLNLLSNSLHAMLATPPEERVVEVEADLLEGRVHIRVADRGSGIDAAQAEQVFAPFFTTKAGGLGLGLNICRTIVEAHRGRLSFANRAGGGTVFTLELEISSP</sequence>
<dbReference type="CDD" id="cd00130">
    <property type="entry name" value="PAS"/>
    <property type="match status" value="1"/>
</dbReference>
<dbReference type="InterPro" id="IPR003594">
    <property type="entry name" value="HATPase_dom"/>
</dbReference>
<evidence type="ECO:0000313" key="19">
    <source>
        <dbReference type="EMBL" id="RSZ43002.1"/>
    </source>
</evidence>
<dbReference type="InterPro" id="IPR036890">
    <property type="entry name" value="HATPase_C_sf"/>
</dbReference>
<evidence type="ECO:0000313" key="21">
    <source>
        <dbReference type="Proteomes" id="UP000271590"/>
    </source>
</evidence>
<dbReference type="Pfam" id="PF02743">
    <property type="entry name" value="dCache_1"/>
    <property type="match status" value="1"/>
</dbReference>
<dbReference type="PANTHER" id="PTHR43065">
    <property type="entry name" value="SENSOR HISTIDINE KINASE"/>
    <property type="match status" value="1"/>
</dbReference>
<dbReference type="PIRSF" id="PIRSF036431">
    <property type="entry name" value="STHK_DctB"/>
    <property type="match status" value="1"/>
</dbReference>
<evidence type="ECO:0000256" key="8">
    <source>
        <dbReference type="ARBA" id="ARBA00022741"/>
    </source>
</evidence>
<feature type="domain" description="PAC" evidence="17">
    <location>
        <begin position="440"/>
        <end position="492"/>
    </location>
</feature>
<dbReference type="Pfam" id="PF00989">
    <property type="entry name" value="PAS"/>
    <property type="match status" value="1"/>
</dbReference>
<evidence type="ECO:0000256" key="7">
    <source>
        <dbReference type="ARBA" id="ARBA00022692"/>
    </source>
</evidence>
<dbReference type="PRINTS" id="PR00344">
    <property type="entry name" value="BCTRLSENSOR"/>
</dbReference>
<dbReference type="PROSITE" id="PS50112">
    <property type="entry name" value="PAS"/>
    <property type="match status" value="1"/>
</dbReference>
<keyword evidence="8" id="KW-0547">Nucleotide-binding</keyword>
<dbReference type="GO" id="GO:0000155">
    <property type="term" value="F:phosphorelay sensor kinase activity"/>
    <property type="evidence" value="ECO:0007669"/>
    <property type="project" value="InterPro"/>
</dbReference>
<dbReference type="InterPro" id="IPR033479">
    <property type="entry name" value="dCache_1"/>
</dbReference>
<dbReference type="InterPro" id="IPR004358">
    <property type="entry name" value="Sig_transdc_His_kin-like_C"/>
</dbReference>
<dbReference type="EMBL" id="RXFQ01000002">
    <property type="protein sequence ID" value="RSZ43002.1"/>
    <property type="molecule type" value="Genomic_DNA"/>
</dbReference>
<dbReference type="PROSITE" id="PS50113">
    <property type="entry name" value="PAC"/>
    <property type="match status" value="1"/>
</dbReference>
<evidence type="ECO:0000313" key="18">
    <source>
        <dbReference type="EMBL" id="RRH92568.1"/>
    </source>
</evidence>
<keyword evidence="20" id="KW-1185">Reference proteome</keyword>
<dbReference type="Pfam" id="PF02518">
    <property type="entry name" value="HATPase_c"/>
    <property type="match status" value="1"/>
</dbReference>
<dbReference type="InterPro" id="IPR000014">
    <property type="entry name" value="PAS"/>
</dbReference>
<gene>
    <name evidence="18" type="ORF">EH244_01745</name>
    <name evidence="19" type="ORF">EJO66_04270</name>
</gene>
<dbReference type="InterPro" id="IPR029151">
    <property type="entry name" value="Sensor-like_sf"/>
</dbReference>
<dbReference type="InterPro" id="IPR036097">
    <property type="entry name" value="HisK_dim/P_sf"/>
</dbReference>
<evidence type="ECO:0000256" key="2">
    <source>
        <dbReference type="ARBA" id="ARBA00004651"/>
    </source>
</evidence>
<dbReference type="Gene3D" id="3.30.450.20">
    <property type="entry name" value="PAS domain"/>
    <property type="match status" value="3"/>
</dbReference>
<dbReference type="CDD" id="cd12914">
    <property type="entry name" value="PDC1_DGC_like"/>
    <property type="match status" value="1"/>
</dbReference>
<evidence type="ECO:0000256" key="11">
    <source>
        <dbReference type="ARBA" id="ARBA00022989"/>
    </source>
</evidence>
<dbReference type="PANTHER" id="PTHR43065:SF10">
    <property type="entry name" value="PEROXIDE STRESS-ACTIVATED HISTIDINE KINASE MAK3"/>
    <property type="match status" value="1"/>
</dbReference>
<keyword evidence="12" id="KW-0902">Two-component regulatory system</keyword>
<protein>
    <recommendedName>
        <fullName evidence="3">histidine kinase</fullName>
        <ecNumber evidence="3">2.7.13.3</ecNumber>
    </recommendedName>
</protein>
<evidence type="ECO:0000256" key="5">
    <source>
        <dbReference type="ARBA" id="ARBA00022553"/>
    </source>
</evidence>
<keyword evidence="6" id="KW-0808">Transferase</keyword>
<dbReference type="SUPFAM" id="SSF55785">
    <property type="entry name" value="PYP-like sensor domain (PAS domain)"/>
    <property type="match status" value="1"/>
</dbReference>
<evidence type="ECO:0000256" key="12">
    <source>
        <dbReference type="ARBA" id="ARBA00023012"/>
    </source>
</evidence>
<dbReference type="CDD" id="cd00082">
    <property type="entry name" value="HisKA"/>
    <property type="match status" value="1"/>
</dbReference>
<evidence type="ECO:0000256" key="4">
    <source>
        <dbReference type="ARBA" id="ARBA00022475"/>
    </source>
</evidence>
<keyword evidence="5" id="KW-0597">Phosphoprotein</keyword>
<dbReference type="PROSITE" id="PS50109">
    <property type="entry name" value="HIS_KIN"/>
    <property type="match status" value="1"/>
</dbReference>
<dbReference type="InterPro" id="IPR003661">
    <property type="entry name" value="HisK_dim/P_dom"/>
</dbReference>
<evidence type="ECO:0000256" key="1">
    <source>
        <dbReference type="ARBA" id="ARBA00000085"/>
    </source>
</evidence>
<dbReference type="GO" id="GO:0005524">
    <property type="term" value="F:ATP binding"/>
    <property type="evidence" value="ECO:0007669"/>
    <property type="project" value="UniProtKB-KW"/>
</dbReference>
<dbReference type="Gene3D" id="1.10.287.130">
    <property type="match status" value="1"/>
</dbReference>
<dbReference type="SUPFAM" id="SSF47384">
    <property type="entry name" value="Homodimeric domain of signal transducing histidine kinase"/>
    <property type="match status" value="1"/>
</dbReference>
<evidence type="ECO:0000259" key="17">
    <source>
        <dbReference type="PROSITE" id="PS50113"/>
    </source>
</evidence>
<comment type="catalytic activity">
    <reaction evidence="1">
        <text>ATP + protein L-histidine = ADP + protein N-phospho-L-histidine.</text>
        <dbReference type="EC" id="2.7.13.3"/>
    </reaction>
</comment>
<dbReference type="Pfam" id="PF00512">
    <property type="entry name" value="HisKA"/>
    <property type="match status" value="1"/>
</dbReference>
<dbReference type="InterPro" id="IPR005467">
    <property type="entry name" value="His_kinase_dom"/>
</dbReference>
<comment type="subcellular location">
    <subcellularLocation>
        <location evidence="2">Cell membrane</location>
        <topology evidence="2">Multi-pass membrane protein</topology>
    </subcellularLocation>
</comment>
<feature type="transmembrane region" description="Helical" evidence="14">
    <location>
        <begin position="317"/>
        <end position="336"/>
    </location>
</feature>
<keyword evidence="13 14" id="KW-0472">Membrane</keyword>
<dbReference type="Proteomes" id="UP000271590">
    <property type="component" value="Unassembled WGS sequence"/>
</dbReference>
<evidence type="ECO:0000256" key="6">
    <source>
        <dbReference type="ARBA" id="ARBA00022679"/>
    </source>
</evidence>
<dbReference type="NCBIfam" id="TIGR00229">
    <property type="entry name" value="sensory_box"/>
    <property type="match status" value="1"/>
</dbReference>
<evidence type="ECO:0000259" key="15">
    <source>
        <dbReference type="PROSITE" id="PS50109"/>
    </source>
</evidence>
<dbReference type="EMBL" id="RQXU01000001">
    <property type="protein sequence ID" value="RRH92568.1"/>
    <property type="molecule type" value="Genomic_DNA"/>
</dbReference>
<proteinExistence type="predicted"/>
<keyword evidence="9" id="KW-0418">Kinase</keyword>
<name>A0A3P3F4Q3_9BURK</name>
<organism evidence="18 21">
    <name type="scientific">Variovorax beijingensis</name>
    <dbReference type="NCBI Taxonomy" id="2496117"/>
    <lineage>
        <taxon>Bacteria</taxon>
        <taxon>Pseudomonadati</taxon>
        <taxon>Pseudomonadota</taxon>
        <taxon>Betaproteobacteria</taxon>
        <taxon>Burkholderiales</taxon>
        <taxon>Comamonadaceae</taxon>
        <taxon>Variovorax</taxon>
    </lineage>
</organism>
<evidence type="ECO:0000256" key="3">
    <source>
        <dbReference type="ARBA" id="ARBA00012438"/>
    </source>
</evidence>
<dbReference type="GO" id="GO:0005886">
    <property type="term" value="C:plasma membrane"/>
    <property type="evidence" value="ECO:0007669"/>
    <property type="project" value="UniProtKB-SubCell"/>
</dbReference>
<dbReference type="SUPFAM" id="SSF55874">
    <property type="entry name" value="ATPase domain of HSP90 chaperone/DNA topoisomerase II/histidine kinase"/>
    <property type="match status" value="1"/>
</dbReference>
<dbReference type="EC" id="2.7.13.3" evidence="3"/>
<evidence type="ECO:0000256" key="10">
    <source>
        <dbReference type="ARBA" id="ARBA00022840"/>
    </source>
</evidence>
<dbReference type="SUPFAM" id="SSF103190">
    <property type="entry name" value="Sensory domain-like"/>
    <property type="match status" value="1"/>
</dbReference>
<evidence type="ECO:0000256" key="13">
    <source>
        <dbReference type="ARBA" id="ARBA00023136"/>
    </source>
</evidence>
<dbReference type="GO" id="GO:0006355">
    <property type="term" value="P:regulation of DNA-templated transcription"/>
    <property type="evidence" value="ECO:0007669"/>
    <property type="project" value="InterPro"/>
</dbReference>
<feature type="domain" description="PAS" evidence="16">
    <location>
        <begin position="364"/>
        <end position="436"/>
    </location>
</feature>
<dbReference type="InterPro" id="IPR013767">
    <property type="entry name" value="PAS_fold"/>
</dbReference>
<dbReference type="SMART" id="SM00387">
    <property type="entry name" value="HATPase_c"/>
    <property type="match status" value="1"/>
</dbReference>
<dbReference type="Gene3D" id="3.30.565.10">
    <property type="entry name" value="Histidine kinase-like ATPase, C-terminal domain"/>
    <property type="match status" value="1"/>
</dbReference>
<dbReference type="InterPro" id="IPR017055">
    <property type="entry name" value="Sig_transdc_His_kinase_DctB"/>
</dbReference>
<dbReference type="RefSeq" id="WP_124956368.1">
    <property type="nucleotide sequence ID" value="NZ_RQXU01000001.1"/>
</dbReference>
<reference evidence="18 21" key="1">
    <citation type="submission" date="2018-11" db="EMBL/GenBank/DDBJ databases">
        <title>The genome of Variovorax sp T529.</title>
        <authorList>
            <person name="Gao J."/>
        </authorList>
    </citation>
    <scope>NUCLEOTIDE SEQUENCE [LARGE SCALE GENOMIC DNA]</scope>
    <source>
        <strain evidence="18 21">T529</strain>
    </source>
</reference>
<evidence type="ECO:0000256" key="14">
    <source>
        <dbReference type="SAM" id="Phobius"/>
    </source>
</evidence>
<evidence type="ECO:0000256" key="9">
    <source>
        <dbReference type="ARBA" id="ARBA00022777"/>
    </source>
</evidence>
<feature type="domain" description="Histidine kinase" evidence="15">
    <location>
        <begin position="512"/>
        <end position="725"/>
    </location>
</feature>
<keyword evidence="10" id="KW-0067">ATP-binding</keyword>
<comment type="caution">
    <text evidence="18">The sequence shown here is derived from an EMBL/GenBank/DDBJ whole genome shotgun (WGS) entry which is preliminary data.</text>
</comment>